<accession>A0A4Y8V905</accession>
<dbReference type="RefSeq" id="WP_134844299.1">
    <property type="nucleotide sequence ID" value="NZ_DAWCZC010000038.1"/>
</dbReference>
<keyword evidence="2" id="KW-1185">Reference proteome</keyword>
<comment type="caution">
    <text evidence="1">The sequence shown here is derived from an EMBL/GenBank/DDBJ whole genome shotgun (WGS) entry which is preliminary data.</text>
</comment>
<evidence type="ECO:0000313" key="1">
    <source>
        <dbReference type="EMBL" id="TFH76274.1"/>
    </source>
</evidence>
<evidence type="ECO:0000313" key="2">
    <source>
        <dbReference type="Proteomes" id="UP000297872"/>
    </source>
</evidence>
<evidence type="ECO:0008006" key="3">
    <source>
        <dbReference type="Google" id="ProtNLM"/>
    </source>
</evidence>
<dbReference type="SUPFAM" id="SSF53756">
    <property type="entry name" value="UDP-Glycosyltransferase/glycogen phosphorylase"/>
    <property type="match status" value="1"/>
</dbReference>
<reference evidence="1 2" key="1">
    <citation type="submission" date="2019-02" db="EMBL/GenBank/DDBJ databases">
        <title>Draft Genome Sequence of the Prevotella sp. BCRC 81118, Isolated from Human Feces.</title>
        <authorList>
            <person name="Huang C.-H."/>
        </authorList>
    </citation>
    <scope>NUCLEOTIDE SEQUENCE [LARGE SCALE GENOMIC DNA]</scope>
    <source>
        <strain evidence="1 2">BCRC 81118</strain>
    </source>
</reference>
<dbReference type="GeneID" id="302996411"/>
<dbReference type="EMBL" id="SGVY01000051">
    <property type="protein sequence ID" value="TFH76274.1"/>
    <property type="molecule type" value="Genomic_DNA"/>
</dbReference>
<sequence>MKVYLFISKEKKLLKMYEPYTEAMSQKLDITDKLTDADVVLILGAWTMQGAQLARKSRKMGIPYIVCPLGDVSERNCKNPWLKRSLQTACYQKSMYSKADLLIATTPLEKNYLEKLAWNQHVSLIRYFGYSHLTSVASMMEDWGEADTLTFDEFERRKAEAIAQLTQDAIISQVLQVKSRMPHKNIPQKYLDDLHTLLYADDYDEDAIKEELGKLKLSNYAASVFQAMTEKTGLTEGFMPIPAKEGRKSREILKYVK</sequence>
<dbReference type="OrthoDB" id="9790710at2"/>
<organism evidence="1 2">
    <name type="scientific">Segatella hominis</name>
    <dbReference type="NCBI Taxonomy" id="2518605"/>
    <lineage>
        <taxon>Bacteria</taxon>
        <taxon>Pseudomonadati</taxon>
        <taxon>Bacteroidota</taxon>
        <taxon>Bacteroidia</taxon>
        <taxon>Bacteroidales</taxon>
        <taxon>Prevotellaceae</taxon>
        <taxon>Segatella</taxon>
    </lineage>
</organism>
<dbReference type="AlphaFoldDB" id="A0A4Y8V905"/>
<gene>
    <name evidence="1" type="ORF">EXN75_14170</name>
</gene>
<name>A0A4Y8V905_9BACT</name>
<protein>
    <recommendedName>
        <fullName evidence="3">Glycosyltransferase family 1 protein</fullName>
    </recommendedName>
</protein>
<dbReference type="Proteomes" id="UP000297872">
    <property type="component" value="Unassembled WGS sequence"/>
</dbReference>
<proteinExistence type="predicted"/>